<reference evidence="6 7" key="1">
    <citation type="journal article" date="2020" name="Appl. Microbiol. Biotechnol.">
        <title>Targeted gene deletion in Brettanomyces bruxellensis with an expression-free CRISPR-Cas9 system.</title>
        <authorList>
            <person name="Varela C."/>
            <person name="Bartel C."/>
            <person name="Onetto C."/>
            <person name="Borneman A."/>
        </authorList>
    </citation>
    <scope>NUCLEOTIDE SEQUENCE [LARGE SCALE GENOMIC DNA]</scope>
    <source>
        <strain evidence="6 7">AWRI1613</strain>
    </source>
</reference>
<comment type="caution">
    <text evidence="6">The sequence shown here is derived from an EMBL/GenBank/DDBJ whole genome shotgun (WGS) entry which is preliminary data.</text>
</comment>
<dbReference type="CDD" id="cd02440">
    <property type="entry name" value="AdoMet_MTases"/>
    <property type="match status" value="1"/>
</dbReference>
<dbReference type="InterPro" id="IPR002052">
    <property type="entry name" value="DNA_methylase_N6_adenine_CS"/>
</dbReference>
<gene>
    <name evidence="6" type="ORF">HII12_004683</name>
</gene>
<dbReference type="PANTHER" id="PTHR45875">
    <property type="entry name" value="METHYLTRANSFERASE N6AMT1"/>
    <property type="match status" value="1"/>
</dbReference>
<feature type="domain" description="Methyltransferase small" evidence="5">
    <location>
        <begin position="47"/>
        <end position="124"/>
    </location>
</feature>
<dbReference type="GO" id="GO:0008757">
    <property type="term" value="F:S-adenosylmethionine-dependent methyltransferase activity"/>
    <property type="evidence" value="ECO:0007669"/>
    <property type="project" value="TreeGrafter"/>
</dbReference>
<dbReference type="AlphaFoldDB" id="A0A8H6EQX4"/>
<evidence type="ECO:0000313" key="6">
    <source>
        <dbReference type="EMBL" id="KAF6007163.1"/>
    </source>
</evidence>
<accession>A0A8H6EQX4</accession>
<keyword evidence="3" id="KW-0808">Transferase</keyword>
<evidence type="ECO:0000256" key="3">
    <source>
        <dbReference type="ARBA" id="ARBA00022679"/>
    </source>
</evidence>
<organism evidence="6 7">
    <name type="scientific">Dekkera bruxellensis</name>
    <name type="common">Brettanomyces custersii</name>
    <dbReference type="NCBI Taxonomy" id="5007"/>
    <lineage>
        <taxon>Eukaryota</taxon>
        <taxon>Fungi</taxon>
        <taxon>Dikarya</taxon>
        <taxon>Ascomycota</taxon>
        <taxon>Saccharomycotina</taxon>
        <taxon>Pichiomycetes</taxon>
        <taxon>Pichiales</taxon>
        <taxon>Pichiaceae</taxon>
        <taxon>Brettanomyces</taxon>
    </lineage>
</organism>
<dbReference type="InterPro" id="IPR004557">
    <property type="entry name" value="PrmC-related"/>
</dbReference>
<dbReference type="Pfam" id="PF05175">
    <property type="entry name" value="MTS"/>
    <property type="match status" value="1"/>
</dbReference>
<comment type="similarity">
    <text evidence="1">Belongs to the eukaryotic/archaeal PrmC-related family.</text>
</comment>
<dbReference type="PANTHER" id="PTHR45875:SF1">
    <property type="entry name" value="METHYLTRANSFERASE N6AMT1"/>
    <property type="match status" value="1"/>
</dbReference>
<evidence type="ECO:0000256" key="2">
    <source>
        <dbReference type="ARBA" id="ARBA00022603"/>
    </source>
</evidence>
<evidence type="ECO:0000259" key="5">
    <source>
        <dbReference type="Pfam" id="PF05175"/>
    </source>
</evidence>
<dbReference type="GO" id="GO:0008276">
    <property type="term" value="F:protein methyltransferase activity"/>
    <property type="evidence" value="ECO:0007669"/>
    <property type="project" value="TreeGrafter"/>
</dbReference>
<dbReference type="InterPro" id="IPR007848">
    <property type="entry name" value="Small_mtfrase_dom"/>
</dbReference>
<keyword evidence="4" id="KW-0949">S-adenosyl-L-methionine</keyword>
<name>A0A8H6EQX4_DEKBR</name>
<dbReference type="PROSITE" id="PS00092">
    <property type="entry name" value="N6_MTASE"/>
    <property type="match status" value="1"/>
</dbReference>
<evidence type="ECO:0000313" key="7">
    <source>
        <dbReference type="Proteomes" id="UP000568158"/>
    </source>
</evidence>
<dbReference type="GO" id="GO:0032259">
    <property type="term" value="P:methylation"/>
    <property type="evidence" value="ECO:0007669"/>
    <property type="project" value="UniProtKB-KW"/>
</dbReference>
<dbReference type="EMBL" id="JABCYN010000043">
    <property type="protein sequence ID" value="KAF6007163.1"/>
    <property type="molecule type" value="Genomic_DNA"/>
</dbReference>
<dbReference type="Proteomes" id="UP000568158">
    <property type="component" value="Unassembled WGS sequence"/>
</dbReference>
<dbReference type="InterPro" id="IPR052190">
    <property type="entry name" value="Euk-Arch_PrmC-MTase"/>
</dbReference>
<dbReference type="NCBIfam" id="TIGR00537">
    <property type="entry name" value="hemK_rel_arch"/>
    <property type="match status" value="1"/>
</dbReference>
<protein>
    <recommendedName>
        <fullName evidence="5">Methyltransferase small domain-containing protein</fullName>
    </recommendedName>
</protein>
<dbReference type="SUPFAM" id="SSF53335">
    <property type="entry name" value="S-adenosyl-L-methionine-dependent methyltransferases"/>
    <property type="match status" value="1"/>
</dbReference>
<keyword evidence="2" id="KW-0489">Methyltransferase</keyword>
<sequence length="231" mass="25800">MLPTPDIKITDPEKVYDPAEDSFLLLDLFEELRDYFKQKEFGHKTPLVVEIGTGSGIVSTFINEYVLPNGYFIATDINPYSCASALQTNKANTTSFNLDAVRCDLVSAIQDHLIDVLVFNPPYVPTESIPSMPTTKDEEYKWMDIALNGGPTGMDITNKVLDSLDRKLSVNGEAYILFCARNKPKQVAANFQSNHDNFKVEQVIFRKAGWEELSIYRFLKVGGGTKSTPSA</sequence>
<proteinExistence type="inferred from homology"/>
<dbReference type="InterPro" id="IPR029063">
    <property type="entry name" value="SAM-dependent_MTases_sf"/>
</dbReference>
<dbReference type="GO" id="GO:0003676">
    <property type="term" value="F:nucleic acid binding"/>
    <property type="evidence" value="ECO:0007669"/>
    <property type="project" value="InterPro"/>
</dbReference>
<dbReference type="GO" id="GO:0035657">
    <property type="term" value="C:eRF1 methyltransferase complex"/>
    <property type="evidence" value="ECO:0007669"/>
    <property type="project" value="TreeGrafter"/>
</dbReference>
<dbReference type="Gene3D" id="3.40.50.150">
    <property type="entry name" value="Vaccinia Virus protein VP39"/>
    <property type="match status" value="1"/>
</dbReference>
<evidence type="ECO:0000256" key="4">
    <source>
        <dbReference type="ARBA" id="ARBA00022691"/>
    </source>
</evidence>
<evidence type="ECO:0000256" key="1">
    <source>
        <dbReference type="ARBA" id="ARBA00006149"/>
    </source>
</evidence>